<evidence type="ECO:0000256" key="2">
    <source>
        <dbReference type="ARBA" id="ARBA00024867"/>
    </source>
</evidence>
<dbReference type="InterPro" id="IPR046947">
    <property type="entry name" value="LytR-like"/>
</dbReference>
<keyword evidence="3" id="KW-0597">Phosphoprotein</keyword>
<dbReference type="PROSITE" id="PS50930">
    <property type="entry name" value="HTH_LYTTR"/>
    <property type="match status" value="1"/>
</dbReference>
<dbReference type="SMART" id="SM00850">
    <property type="entry name" value="LytTR"/>
    <property type="match status" value="1"/>
</dbReference>
<dbReference type="InterPro" id="IPR011006">
    <property type="entry name" value="CheY-like_superfamily"/>
</dbReference>
<evidence type="ECO:0000313" key="7">
    <source>
        <dbReference type="Proteomes" id="UP000886749"/>
    </source>
</evidence>
<dbReference type="GO" id="GO:0003677">
    <property type="term" value="F:DNA binding"/>
    <property type="evidence" value="ECO:0007669"/>
    <property type="project" value="InterPro"/>
</dbReference>
<comment type="caution">
    <text evidence="6">The sequence shown here is derived from an EMBL/GenBank/DDBJ whole genome shotgun (WGS) entry which is preliminary data.</text>
</comment>
<evidence type="ECO:0000259" key="5">
    <source>
        <dbReference type="PROSITE" id="PS50930"/>
    </source>
</evidence>
<dbReference type="Proteomes" id="UP000886749">
    <property type="component" value="Unassembled WGS sequence"/>
</dbReference>
<sequence length="242" mass="27438">MISGKILLVDDQPTAAQASIDALTNFVSKDQILYASTAAQAIQILDSTPLAVAFLDIDMPDTKNFSLAKYIDQKHKGLPYVFLTGYANFAAESYDYEPLDFLTKPIDVVRLEKTFARLAQKKEEIPSGKIAIRSKNDYILVDPQEISYIFRNQRKSQINCLDGKTLFVSAAIEELELIFEDYNFFRCHKSYLIPCGQIVQVRSGQYGRTYEAVLTDGSVIPISRNRYPALREKLERLGVRFL</sequence>
<dbReference type="SUPFAM" id="SSF52172">
    <property type="entry name" value="CheY-like"/>
    <property type="match status" value="1"/>
</dbReference>
<reference evidence="6" key="2">
    <citation type="journal article" date="2021" name="PeerJ">
        <title>Extensive microbial diversity within the chicken gut microbiome revealed by metagenomics and culture.</title>
        <authorList>
            <person name="Gilroy R."/>
            <person name="Ravi A."/>
            <person name="Getino M."/>
            <person name="Pursley I."/>
            <person name="Horton D.L."/>
            <person name="Alikhan N.F."/>
            <person name="Baker D."/>
            <person name="Gharbi K."/>
            <person name="Hall N."/>
            <person name="Watson M."/>
            <person name="Adriaenssens E.M."/>
            <person name="Foster-Nyarko E."/>
            <person name="Jarju S."/>
            <person name="Secka A."/>
            <person name="Antonio M."/>
            <person name="Oren A."/>
            <person name="Chaudhuri R.R."/>
            <person name="La Ragione R."/>
            <person name="Hildebrand F."/>
            <person name="Pallen M.J."/>
        </authorList>
    </citation>
    <scope>NUCLEOTIDE SEQUENCE</scope>
    <source>
        <strain evidence="6">CHK184-25365</strain>
    </source>
</reference>
<dbReference type="Gene3D" id="2.40.50.1020">
    <property type="entry name" value="LytTr DNA-binding domain"/>
    <property type="match status" value="1"/>
</dbReference>
<proteinExistence type="predicted"/>
<dbReference type="InterPro" id="IPR007492">
    <property type="entry name" value="LytTR_DNA-bd_dom"/>
</dbReference>
<name>A0A9D1AJX5_9FIRM</name>
<comment type="function">
    <text evidence="2">May play the central regulatory role in sporulation. It may be an element of the effector pathway responsible for the activation of sporulation genes in response to nutritional stress. Spo0A may act in concert with spo0H (a sigma factor) to control the expression of some genes that are critical to the sporulation process.</text>
</comment>
<evidence type="ECO:0000256" key="3">
    <source>
        <dbReference type="PROSITE-ProRule" id="PRU00169"/>
    </source>
</evidence>
<evidence type="ECO:0000313" key="6">
    <source>
        <dbReference type="EMBL" id="HIR40541.1"/>
    </source>
</evidence>
<organism evidence="6 7">
    <name type="scientific">Candidatus Egerieicola pullicola</name>
    <dbReference type="NCBI Taxonomy" id="2840775"/>
    <lineage>
        <taxon>Bacteria</taxon>
        <taxon>Bacillati</taxon>
        <taxon>Bacillota</taxon>
        <taxon>Clostridia</taxon>
        <taxon>Eubacteriales</taxon>
        <taxon>Oscillospiraceae</taxon>
        <taxon>Oscillospiraceae incertae sedis</taxon>
        <taxon>Candidatus Egerieicola</taxon>
    </lineage>
</organism>
<evidence type="ECO:0000256" key="1">
    <source>
        <dbReference type="ARBA" id="ARBA00018672"/>
    </source>
</evidence>
<dbReference type="SMART" id="SM00448">
    <property type="entry name" value="REC"/>
    <property type="match status" value="1"/>
</dbReference>
<feature type="domain" description="HTH LytTR-type" evidence="5">
    <location>
        <begin position="130"/>
        <end position="236"/>
    </location>
</feature>
<dbReference type="Gene3D" id="3.40.50.2300">
    <property type="match status" value="1"/>
</dbReference>
<feature type="modified residue" description="4-aspartylphosphate" evidence="3">
    <location>
        <position position="56"/>
    </location>
</feature>
<feature type="domain" description="Response regulatory" evidence="4">
    <location>
        <begin position="5"/>
        <end position="119"/>
    </location>
</feature>
<dbReference type="Pfam" id="PF04397">
    <property type="entry name" value="LytTR"/>
    <property type="match status" value="1"/>
</dbReference>
<dbReference type="PROSITE" id="PS50110">
    <property type="entry name" value="RESPONSE_REGULATORY"/>
    <property type="match status" value="1"/>
</dbReference>
<dbReference type="AlphaFoldDB" id="A0A9D1AJX5"/>
<gene>
    <name evidence="6" type="ORF">IAB36_01785</name>
</gene>
<dbReference type="InterPro" id="IPR001789">
    <property type="entry name" value="Sig_transdc_resp-reg_receiver"/>
</dbReference>
<accession>A0A9D1AJX5</accession>
<protein>
    <recommendedName>
        <fullName evidence="1">Stage 0 sporulation protein A homolog</fullName>
    </recommendedName>
</protein>
<evidence type="ECO:0000259" key="4">
    <source>
        <dbReference type="PROSITE" id="PS50110"/>
    </source>
</evidence>
<dbReference type="PANTHER" id="PTHR37299">
    <property type="entry name" value="TRANSCRIPTIONAL REGULATOR-RELATED"/>
    <property type="match status" value="1"/>
</dbReference>
<reference evidence="6" key="1">
    <citation type="submission" date="2020-10" db="EMBL/GenBank/DDBJ databases">
        <authorList>
            <person name="Gilroy R."/>
        </authorList>
    </citation>
    <scope>NUCLEOTIDE SEQUENCE</scope>
    <source>
        <strain evidence="6">CHK184-25365</strain>
    </source>
</reference>
<dbReference type="PANTHER" id="PTHR37299:SF1">
    <property type="entry name" value="STAGE 0 SPORULATION PROTEIN A HOMOLOG"/>
    <property type="match status" value="1"/>
</dbReference>
<dbReference type="Pfam" id="PF00072">
    <property type="entry name" value="Response_reg"/>
    <property type="match status" value="1"/>
</dbReference>
<dbReference type="GO" id="GO:0000156">
    <property type="term" value="F:phosphorelay response regulator activity"/>
    <property type="evidence" value="ECO:0007669"/>
    <property type="project" value="InterPro"/>
</dbReference>
<dbReference type="EMBL" id="DVGY01000045">
    <property type="protein sequence ID" value="HIR40541.1"/>
    <property type="molecule type" value="Genomic_DNA"/>
</dbReference>